<keyword evidence="2" id="KW-1185">Reference proteome</keyword>
<comment type="caution">
    <text evidence="1">The sequence shown here is derived from an EMBL/GenBank/DDBJ whole genome shotgun (WGS) entry which is preliminary data.</text>
</comment>
<dbReference type="EMBL" id="LFVU01000001">
    <property type="protein sequence ID" value="KMT23372.1"/>
    <property type="molecule type" value="Genomic_DNA"/>
</dbReference>
<reference evidence="1 2" key="1">
    <citation type="submission" date="2015-06" db="EMBL/GenBank/DDBJ databases">
        <title>Draft genome sequence of the purine-degrading Clostridium cylindrosporum HC-1 (DSM 605).</title>
        <authorList>
            <person name="Poehlein A."/>
            <person name="Schiel-Bengelsdorf B."/>
            <person name="Bengelsdorf F."/>
            <person name="Daniel R."/>
            <person name="Duerre P."/>
        </authorList>
    </citation>
    <scope>NUCLEOTIDE SEQUENCE [LARGE SCALE GENOMIC DNA]</scope>
    <source>
        <strain evidence="1 2">DSM 605</strain>
    </source>
</reference>
<sequence length="62" mass="6812">MPGVSKDQLKLVGISCLDYNSESLTSSIDEKIGRSCETCTHWSGERCTIDVFDKVLTGLDQT</sequence>
<proteinExistence type="predicted"/>
<dbReference type="PATRIC" id="fig|1121307.3.peg.2565"/>
<evidence type="ECO:0000313" key="1">
    <source>
        <dbReference type="EMBL" id="KMT23372.1"/>
    </source>
</evidence>
<dbReference type="AlphaFoldDB" id="A0A0J8DBX7"/>
<evidence type="ECO:0000313" key="2">
    <source>
        <dbReference type="Proteomes" id="UP000036756"/>
    </source>
</evidence>
<gene>
    <name evidence="1" type="ORF">CLCY_8c01090</name>
</gene>
<protein>
    <submittedName>
        <fullName evidence="1">Uncharacterized protein</fullName>
    </submittedName>
</protein>
<dbReference type="OrthoDB" id="1725471at2"/>
<organism evidence="1 2">
    <name type="scientific">Clostridium cylindrosporum DSM 605</name>
    <dbReference type="NCBI Taxonomy" id="1121307"/>
    <lineage>
        <taxon>Bacteria</taxon>
        <taxon>Bacillati</taxon>
        <taxon>Bacillota</taxon>
        <taxon>Clostridia</taxon>
        <taxon>Eubacteriales</taxon>
        <taxon>Clostridiaceae</taxon>
        <taxon>Clostridium</taxon>
    </lineage>
</organism>
<dbReference type="Proteomes" id="UP000036756">
    <property type="component" value="Unassembled WGS sequence"/>
</dbReference>
<accession>A0A0J8DBX7</accession>
<dbReference type="RefSeq" id="WP_048569185.1">
    <property type="nucleotide sequence ID" value="NZ_LFVU01000001.1"/>
</dbReference>
<name>A0A0J8DBX7_CLOCY</name>
<dbReference type="STRING" id="1121307.CLCY_8c01090"/>